<feature type="domain" description="L,D-TPase catalytic" evidence="1">
    <location>
        <begin position="32"/>
        <end position="192"/>
    </location>
</feature>
<dbReference type="AlphaFoldDB" id="A0A1V4IMY0"/>
<name>A0A1V4IMY0_9CLOT</name>
<evidence type="ECO:0000259" key="1">
    <source>
        <dbReference type="Pfam" id="PF03734"/>
    </source>
</evidence>
<proteinExistence type="predicted"/>
<reference evidence="2 3" key="1">
    <citation type="submission" date="2017-03" db="EMBL/GenBank/DDBJ databases">
        <title>Genome sequence of Clostridium oryzae DSM 28571.</title>
        <authorList>
            <person name="Poehlein A."/>
            <person name="Daniel R."/>
        </authorList>
    </citation>
    <scope>NUCLEOTIDE SEQUENCE [LARGE SCALE GENOMIC DNA]</scope>
    <source>
        <strain evidence="2 3">DSM 28571</strain>
    </source>
</reference>
<dbReference type="EMBL" id="MZGV01000022">
    <property type="protein sequence ID" value="OPJ61408.1"/>
    <property type="molecule type" value="Genomic_DNA"/>
</dbReference>
<dbReference type="InterPro" id="IPR005490">
    <property type="entry name" value="LD_TPept_cat_dom"/>
</dbReference>
<accession>A0A1V4IMY0</accession>
<dbReference type="STRING" id="1450648.CLORY_22740"/>
<sequence>MKNILDTIKTNPDNSSQAIVVLADEYGTINAHLYAYEKSAATWSLFTDCKAIIGKAGFKDDRHEGDMSTPTGKYHFLFAFGLVDNPGLKIPYRVARENDYWAAGSTLDNYNVWKHYEGSNPEKDLGGYEKLWVEELYKYAAVIDFNYNTDKVLGKGSAIFFHIARKNSTGTAGCVSVSEEDILKILKWMDPDKKPCIIMGVKGHI</sequence>
<gene>
    <name evidence="2" type="ORF">CLORY_22740</name>
</gene>
<dbReference type="Pfam" id="PF03734">
    <property type="entry name" value="YkuD"/>
    <property type="match status" value="1"/>
</dbReference>
<evidence type="ECO:0000313" key="3">
    <source>
        <dbReference type="Proteomes" id="UP000190080"/>
    </source>
</evidence>
<dbReference type="RefSeq" id="WP_169911601.1">
    <property type="nucleotide sequence ID" value="NZ_MZGV01000022.1"/>
</dbReference>
<dbReference type="PANTHER" id="PTHR38589">
    <property type="entry name" value="BLR0621 PROTEIN"/>
    <property type="match status" value="1"/>
</dbReference>
<dbReference type="CDD" id="cd16913">
    <property type="entry name" value="YkuD_like"/>
    <property type="match status" value="1"/>
</dbReference>
<dbReference type="PANTHER" id="PTHR38589:SF1">
    <property type="entry name" value="BLR0621 PROTEIN"/>
    <property type="match status" value="1"/>
</dbReference>
<dbReference type="Proteomes" id="UP000190080">
    <property type="component" value="Unassembled WGS sequence"/>
</dbReference>
<comment type="caution">
    <text evidence="2">The sequence shown here is derived from an EMBL/GenBank/DDBJ whole genome shotgun (WGS) entry which is preliminary data.</text>
</comment>
<keyword evidence="3" id="KW-1185">Reference proteome</keyword>
<evidence type="ECO:0000313" key="2">
    <source>
        <dbReference type="EMBL" id="OPJ61408.1"/>
    </source>
</evidence>
<dbReference type="GO" id="GO:0016740">
    <property type="term" value="F:transferase activity"/>
    <property type="evidence" value="ECO:0007669"/>
    <property type="project" value="InterPro"/>
</dbReference>
<organism evidence="2 3">
    <name type="scientific">Clostridium oryzae</name>
    <dbReference type="NCBI Taxonomy" id="1450648"/>
    <lineage>
        <taxon>Bacteria</taxon>
        <taxon>Bacillati</taxon>
        <taxon>Bacillota</taxon>
        <taxon>Clostridia</taxon>
        <taxon>Eubacteriales</taxon>
        <taxon>Clostridiaceae</taxon>
        <taxon>Clostridium</taxon>
    </lineage>
</organism>
<protein>
    <submittedName>
        <fullName evidence="2">L,D-transpeptidase catalytic domain</fullName>
    </submittedName>
</protein>